<keyword evidence="2" id="KW-0238">DNA-binding</keyword>
<dbReference type="Proteomes" id="UP000195667">
    <property type="component" value="Unassembled WGS sequence"/>
</dbReference>
<evidence type="ECO:0000256" key="2">
    <source>
        <dbReference type="ARBA" id="ARBA00023125"/>
    </source>
</evidence>
<dbReference type="Gene3D" id="3.90.220.20">
    <property type="entry name" value="DNA methylase specificity domains"/>
    <property type="match status" value="1"/>
</dbReference>
<dbReference type="RefSeq" id="WP_217884119.1">
    <property type="nucleotide sequence ID" value="NZ_FUKI01000138.1"/>
</dbReference>
<dbReference type="InterPro" id="IPR051212">
    <property type="entry name" value="Type-I_RE_S_subunit"/>
</dbReference>
<organism evidence="3 4">
    <name type="scientific">Crenothrix polyspora</name>
    <dbReference type="NCBI Taxonomy" id="360316"/>
    <lineage>
        <taxon>Bacteria</taxon>
        <taxon>Pseudomonadati</taxon>
        <taxon>Pseudomonadota</taxon>
        <taxon>Gammaproteobacteria</taxon>
        <taxon>Methylococcales</taxon>
        <taxon>Crenotrichaceae</taxon>
        <taxon>Crenothrix</taxon>
    </lineage>
</organism>
<sequence length="135" mass="15173">MNHLITNNLAIWTTAPNGIKKLRELILELAVRGLLVPQDPNDEPASELLTKIAAEKAQLVSEGKIKPPKPLAKISEGEKPFDLPENWEWARLGDVTNYGTCDKAESTDVDEQTWVLELEDVEKETSRFSVHDKKL</sequence>
<dbReference type="SUPFAM" id="SSF116734">
    <property type="entry name" value="DNA methylase specificity domain"/>
    <property type="match status" value="1"/>
</dbReference>
<evidence type="ECO:0000313" key="3">
    <source>
        <dbReference type="EMBL" id="SJM94897.1"/>
    </source>
</evidence>
<dbReference type="PANTHER" id="PTHR43140:SF1">
    <property type="entry name" value="TYPE I RESTRICTION ENZYME ECOKI SPECIFICITY SUBUNIT"/>
    <property type="match status" value="1"/>
</dbReference>
<dbReference type="GO" id="GO:0009307">
    <property type="term" value="P:DNA restriction-modification system"/>
    <property type="evidence" value="ECO:0007669"/>
    <property type="project" value="UniProtKB-KW"/>
</dbReference>
<accession>A0A1R4HFB6</accession>
<proteinExistence type="predicted"/>
<gene>
    <name evidence="3" type="ORF">CRENPOLYSF1_600001</name>
</gene>
<dbReference type="EMBL" id="FUKI01000138">
    <property type="protein sequence ID" value="SJM94897.1"/>
    <property type="molecule type" value="Genomic_DNA"/>
</dbReference>
<dbReference type="GO" id="GO:0003677">
    <property type="term" value="F:DNA binding"/>
    <property type="evidence" value="ECO:0007669"/>
    <property type="project" value="UniProtKB-KW"/>
</dbReference>
<name>A0A1R4HFB6_9GAMM</name>
<reference evidence="4" key="1">
    <citation type="submission" date="2017-02" db="EMBL/GenBank/DDBJ databases">
        <authorList>
            <person name="Daims H."/>
        </authorList>
    </citation>
    <scope>NUCLEOTIDE SEQUENCE [LARGE SCALE GENOMIC DNA]</scope>
</reference>
<dbReference type="PANTHER" id="PTHR43140">
    <property type="entry name" value="TYPE-1 RESTRICTION ENZYME ECOKI SPECIFICITY PROTEIN"/>
    <property type="match status" value="1"/>
</dbReference>
<protein>
    <submittedName>
        <fullName evidence="3">Type-1 restriction enzyme EcoEI specificity protein</fullName>
    </submittedName>
</protein>
<keyword evidence="1" id="KW-0680">Restriction system</keyword>
<evidence type="ECO:0000256" key="1">
    <source>
        <dbReference type="ARBA" id="ARBA00022747"/>
    </source>
</evidence>
<dbReference type="InterPro" id="IPR044946">
    <property type="entry name" value="Restrct_endonuc_typeI_TRD_sf"/>
</dbReference>
<evidence type="ECO:0000313" key="4">
    <source>
        <dbReference type="Proteomes" id="UP000195667"/>
    </source>
</evidence>
<keyword evidence="4" id="KW-1185">Reference proteome</keyword>
<dbReference type="AlphaFoldDB" id="A0A1R4HFB6"/>